<protein>
    <submittedName>
        <fullName evidence="1">Uncharacterized protein</fullName>
    </submittedName>
</protein>
<comment type="caution">
    <text evidence="1">The sequence shown here is derived from an EMBL/GenBank/DDBJ whole genome shotgun (WGS) entry which is preliminary data.</text>
</comment>
<dbReference type="EMBL" id="WHUW01000145">
    <property type="protein sequence ID" value="KAF8421147.1"/>
    <property type="molecule type" value="Genomic_DNA"/>
</dbReference>
<evidence type="ECO:0000313" key="2">
    <source>
        <dbReference type="Proteomes" id="UP001194468"/>
    </source>
</evidence>
<accession>A0AAD4G719</accession>
<reference evidence="1" key="1">
    <citation type="submission" date="2019-10" db="EMBL/GenBank/DDBJ databases">
        <authorList>
            <consortium name="DOE Joint Genome Institute"/>
            <person name="Kuo A."/>
            <person name="Miyauchi S."/>
            <person name="Kiss E."/>
            <person name="Drula E."/>
            <person name="Kohler A."/>
            <person name="Sanchez-Garcia M."/>
            <person name="Andreopoulos B."/>
            <person name="Barry K.W."/>
            <person name="Bonito G."/>
            <person name="Buee M."/>
            <person name="Carver A."/>
            <person name="Chen C."/>
            <person name="Cichocki N."/>
            <person name="Clum A."/>
            <person name="Culley D."/>
            <person name="Crous P.W."/>
            <person name="Fauchery L."/>
            <person name="Girlanda M."/>
            <person name="Hayes R."/>
            <person name="Keri Z."/>
            <person name="LaButti K."/>
            <person name="Lipzen A."/>
            <person name="Lombard V."/>
            <person name="Magnuson J."/>
            <person name="Maillard F."/>
            <person name="Morin E."/>
            <person name="Murat C."/>
            <person name="Nolan M."/>
            <person name="Ohm R."/>
            <person name="Pangilinan J."/>
            <person name="Pereira M."/>
            <person name="Perotto S."/>
            <person name="Peter M."/>
            <person name="Riley R."/>
            <person name="Sitrit Y."/>
            <person name="Stielow B."/>
            <person name="Szollosi G."/>
            <person name="Zifcakova L."/>
            <person name="Stursova M."/>
            <person name="Spatafora J.W."/>
            <person name="Tedersoo L."/>
            <person name="Vaario L.-M."/>
            <person name="Yamada A."/>
            <person name="Yan M."/>
            <person name="Wang P."/>
            <person name="Xu J."/>
            <person name="Bruns T."/>
            <person name="Baldrian P."/>
            <person name="Vilgalys R."/>
            <person name="Henrissat B."/>
            <person name="Grigoriev I.V."/>
            <person name="Hibbett D."/>
            <person name="Nagy L.G."/>
            <person name="Martin F.M."/>
        </authorList>
    </citation>
    <scope>NUCLEOTIDE SEQUENCE</scope>
    <source>
        <strain evidence="1">BED1</strain>
    </source>
</reference>
<proteinExistence type="predicted"/>
<dbReference type="Proteomes" id="UP001194468">
    <property type="component" value="Unassembled WGS sequence"/>
</dbReference>
<dbReference type="AlphaFoldDB" id="A0AAD4G719"/>
<organism evidence="1 2">
    <name type="scientific">Boletus edulis BED1</name>
    <dbReference type="NCBI Taxonomy" id="1328754"/>
    <lineage>
        <taxon>Eukaryota</taxon>
        <taxon>Fungi</taxon>
        <taxon>Dikarya</taxon>
        <taxon>Basidiomycota</taxon>
        <taxon>Agaricomycotina</taxon>
        <taxon>Agaricomycetes</taxon>
        <taxon>Agaricomycetidae</taxon>
        <taxon>Boletales</taxon>
        <taxon>Boletineae</taxon>
        <taxon>Boletaceae</taxon>
        <taxon>Boletoideae</taxon>
        <taxon>Boletus</taxon>
    </lineage>
</organism>
<gene>
    <name evidence="1" type="ORF">L210DRAFT_2223580</name>
</gene>
<keyword evidence="2" id="KW-1185">Reference proteome</keyword>
<name>A0AAD4G719_BOLED</name>
<sequence>MNGLLFLSLTRRVSSLHNSVGDRSQGCTTTLNAVHVKPSDTLSTTNLRLFPANGHSATAPASTPLNLKPMEAIQNVGYMLYVVCYPSLHRPSWVPNASCYRACITVLHHLLAQALRTIEVATTACPSIINCPSRTHTTVGPSMT</sequence>
<reference evidence="1" key="2">
    <citation type="journal article" date="2020" name="Nat. Commun.">
        <title>Large-scale genome sequencing of mycorrhizal fungi provides insights into the early evolution of symbiotic traits.</title>
        <authorList>
            <person name="Miyauchi S."/>
            <person name="Kiss E."/>
            <person name="Kuo A."/>
            <person name="Drula E."/>
            <person name="Kohler A."/>
            <person name="Sanchez-Garcia M."/>
            <person name="Morin E."/>
            <person name="Andreopoulos B."/>
            <person name="Barry K.W."/>
            <person name="Bonito G."/>
            <person name="Buee M."/>
            <person name="Carver A."/>
            <person name="Chen C."/>
            <person name="Cichocki N."/>
            <person name="Clum A."/>
            <person name="Culley D."/>
            <person name="Crous P.W."/>
            <person name="Fauchery L."/>
            <person name="Girlanda M."/>
            <person name="Hayes R.D."/>
            <person name="Keri Z."/>
            <person name="LaButti K."/>
            <person name="Lipzen A."/>
            <person name="Lombard V."/>
            <person name="Magnuson J."/>
            <person name="Maillard F."/>
            <person name="Murat C."/>
            <person name="Nolan M."/>
            <person name="Ohm R.A."/>
            <person name="Pangilinan J."/>
            <person name="Pereira M.F."/>
            <person name="Perotto S."/>
            <person name="Peter M."/>
            <person name="Pfister S."/>
            <person name="Riley R."/>
            <person name="Sitrit Y."/>
            <person name="Stielow J.B."/>
            <person name="Szollosi G."/>
            <person name="Zifcakova L."/>
            <person name="Stursova M."/>
            <person name="Spatafora J.W."/>
            <person name="Tedersoo L."/>
            <person name="Vaario L.M."/>
            <person name="Yamada A."/>
            <person name="Yan M."/>
            <person name="Wang P."/>
            <person name="Xu J."/>
            <person name="Bruns T."/>
            <person name="Baldrian P."/>
            <person name="Vilgalys R."/>
            <person name="Dunand C."/>
            <person name="Henrissat B."/>
            <person name="Grigoriev I.V."/>
            <person name="Hibbett D."/>
            <person name="Nagy L.G."/>
            <person name="Martin F.M."/>
        </authorList>
    </citation>
    <scope>NUCLEOTIDE SEQUENCE</scope>
    <source>
        <strain evidence="1">BED1</strain>
    </source>
</reference>
<evidence type="ECO:0000313" key="1">
    <source>
        <dbReference type="EMBL" id="KAF8421147.1"/>
    </source>
</evidence>